<dbReference type="RefSeq" id="XP_007733493.1">
    <property type="nucleotide sequence ID" value="XM_007735303.1"/>
</dbReference>
<evidence type="ECO:0000313" key="3">
    <source>
        <dbReference type="Proteomes" id="UP000019478"/>
    </source>
</evidence>
<dbReference type="HOGENOM" id="CLU_1669165_0_0_1"/>
<name>W9XWA7_9EURO</name>
<keyword evidence="3" id="KW-1185">Reference proteome</keyword>
<organism evidence="2 3">
    <name type="scientific">Capronia epimyces CBS 606.96</name>
    <dbReference type="NCBI Taxonomy" id="1182542"/>
    <lineage>
        <taxon>Eukaryota</taxon>
        <taxon>Fungi</taxon>
        <taxon>Dikarya</taxon>
        <taxon>Ascomycota</taxon>
        <taxon>Pezizomycotina</taxon>
        <taxon>Eurotiomycetes</taxon>
        <taxon>Chaetothyriomycetidae</taxon>
        <taxon>Chaetothyriales</taxon>
        <taxon>Herpotrichiellaceae</taxon>
        <taxon>Capronia</taxon>
    </lineage>
</organism>
<dbReference type="Proteomes" id="UP000019478">
    <property type="component" value="Unassembled WGS sequence"/>
</dbReference>
<dbReference type="AlphaFoldDB" id="W9XWA7"/>
<proteinExistence type="predicted"/>
<protein>
    <submittedName>
        <fullName evidence="2">Uncharacterized protein</fullName>
    </submittedName>
</protein>
<sequence length="158" mass="16997">MENSIANRNVTRICGLIVLNRPAPEPTPVSKGLPPPLPPEPEPCDPDVPLEDAAEDVLELDDDDEEEDEEAVAEDEEEIEVVKVFDVAEAIDMAINDEVDSDALLLLADSVLLAEAADWLSVDSVCEVAVTILEETAAEDSAELAAVVVATPLLFEHR</sequence>
<feature type="region of interest" description="Disordered" evidence="1">
    <location>
        <begin position="21"/>
        <end position="77"/>
    </location>
</feature>
<evidence type="ECO:0000256" key="1">
    <source>
        <dbReference type="SAM" id="MobiDB-lite"/>
    </source>
</evidence>
<dbReference type="GeneID" id="19169293"/>
<feature type="compositionally biased region" description="Acidic residues" evidence="1">
    <location>
        <begin position="42"/>
        <end position="77"/>
    </location>
</feature>
<dbReference type="EMBL" id="AMGY01000004">
    <property type="protein sequence ID" value="EXJ84508.1"/>
    <property type="molecule type" value="Genomic_DNA"/>
</dbReference>
<gene>
    <name evidence="2" type="ORF">A1O3_05177</name>
</gene>
<reference evidence="2 3" key="1">
    <citation type="submission" date="2013-03" db="EMBL/GenBank/DDBJ databases">
        <title>The Genome Sequence of Capronia epimyces CBS 606.96.</title>
        <authorList>
            <consortium name="The Broad Institute Genomics Platform"/>
            <person name="Cuomo C."/>
            <person name="de Hoog S."/>
            <person name="Gorbushina A."/>
            <person name="Walker B."/>
            <person name="Young S.K."/>
            <person name="Zeng Q."/>
            <person name="Gargeya S."/>
            <person name="Fitzgerald M."/>
            <person name="Haas B."/>
            <person name="Abouelleil A."/>
            <person name="Allen A.W."/>
            <person name="Alvarado L."/>
            <person name="Arachchi H.M."/>
            <person name="Berlin A.M."/>
            <person name="Chapman S.B."/>
            <person name="Gainer-Dewar J."/>
            <person name="Goldberg J."/>
            <person name="Griggs A."/>
            <person name="Gujja S."/>
            <person name="Hansen M."/>
            <person name="Howarth C."/>
            <person name="Imamovic A."/>
            <person name="Ireland A."/>
            <person name="Larimer J."/>
            <person name="McCowan C."/>
            <person name="Murphy C."/>
            <person name="Pearson M."/>
            <person name="Poon T.W."/>
            <person name="Priest M."/>
            <person name="Roberts A."/>
            <person name="Saif S."/>
            <person name="Shea T."/>
            <person name="Sisk P."/>
            <person name="Sykes S."/>
            <person name="Wortman J."/>
            <person name="Nusbaum C."/>
            <person name="Birren B."/>
        </authorList>
    </citation>
    <scope>NUCLEOTIDE SEQUENCE [LARGE SCALE GENOMIC DNA]</scope>
    <source>
        <strain evidence="2 3">CBS 606.96</strain>
    </source>
</reference>
<evidence type="ECO:0000313" key="2">
    <source>
        <dbReference type="EMBL" id="EXJ84508.1"/>
    </source>
</evidence>
<feature type="compositionally biased region" description="Pro residues" evidence="1">
    <location>
        <begin position="23"/>
        <end position="41"/>
    </location>
</feature>
<accession>W9XWA7</accession>
<comment type="caution">
    <text evidence="2">The sequence shown here is derived from an EMBL/GenBank/DDBJ whole genome shotgun (WGS) entry which is preliminary data.</text>
</comment>